<feature type="region of interest" description="Disordered" evidence="1">
    <location>
        <begin position="530"/>
        <end position="550"/>
    </location>
</feature>
<dbReference type="InterPro" id="IPR000253">
    <property type="entry name" value="FHA_dom"/>
</dbReference>
<dbReference type="SUPFAM" id="SSF49879">
    <property type="entry name" value="SMAD/FHA domain"/>
    <property type="match status" value="1"/>
</dbReference>
<feature type="compositionally biased region" description="Acidic residues" evidence="1">
    <location>
        <begin position="312"/>
        <end position="337"/>
    </location>
</feature>
<dbReference type="Gene3D" id="2.60.200.20">
    <property type="match status" value="1"/>
</dbReference>
<feature type="compositionally biased region" description="Acidic residues" evidence="1">
    <location>
        <begin position="373"/>
        <end position="388"/>
    </location>
</feature>
<accession>A0AAI8VDC3</accession>
<feature type="domain" description="FHA" evidence="2">
    <location>
        <begin position="43"/>
        <end position="102"/>
    </location>
</feature>
<comment type="caution">
    <text evidence="3">The sequence shown here is derived from an EMBL/GenBank/DDBJ whole genome shotgun (WGS) entry which is preliminary data.</text>
</comment>
<evidence type="ECO:0000313" key="3">
    <source>
        <dbReference type="EMBL" id="CAJ2502482.1"/>
    </source>
</evidence>
<evidence type="ECO:0000259" key="2">
    <source>
        <dbReference type="PROSITE" id="PS50006"/>
    </source>
</evidence>
<reference evidence="3" key="1">
    <citation type="submission" date="2023-10" db="EMBL/GenBank/DDBJ databases">
        <authorList>
            <person name="Hackl T."/>
        </authorList>
    </citation>
    <scope>NUCLEOTIDE SEQUENCE</scope>
</reference>
<feature type="region of interest" description="Disordered" evidence="1">
    <location>
        <begin position="299"/>
        <end position="482"/>
    </location>
</feature>
<proteinExistence type="predicted"/>
<gene>
    <name evidence="3" type="ORF">KHLLAP_LOCUS2950</name>
</gene>
<protein>
    <submittedName>
        <fullName evidence="3">Uu.00g098760.m01.CDS01</fullName>
    </submittedName>
</protein>
<evidence type="ECO:0000256" key="1">
    <source>
        <dbReference type="SAM" id="MobiDB-lite"/>
    </source>
</evidence>
<keyword evidence="4" id="KW-1185">Reference proteome</keyword>
<feature type="compositionally biased region" description="Polar residues" evidence="1">
    <location>
        <begin position="439"/>
        <end position="450"/>
    </location>
</feature>
<feature type="compositionally biased region" description="Basic and acidic residues" evidence="1">
    <location>
        <begin position="653"/>
        <end position="673"/>
    </location>
</feature>
<dbReference type="AlphaFoldDB" id="A0AAI8VDC3"/>
<dbReference type="GO" id="GO:0005737">
    <property type="term" value="C:cytoplasm"/>
    <property type="evidence" value="ECO:0007669"/>
    <property type="project" value="TreeGrafter"/>
</dbReference>
<dbReference type="PROSITE" id="PS50006">
    <property type="entry name" value="FHA_DOMAIN"/>
    <property type="match status" value="1"/>
</dbReference>
<sequence length="811" mass="87875">MSTPGCAINQEETEGAVIVTLSSRIPSSVHSRRLVLTRDSPSVRIGRASKIATKGFVPAQDNAWFDSPVMSRNHAEIFANFDTNPNTVFYKETKALHGTYITANDGLNKEVELPKGETIQLSNGDILRFGIRIFRSNQKFDPCAVDFLMEEKRYKESKPTSMVFMVPDDIDEDEDEYISEEDIGDSDDVKDITHLHSTSRLGQQSTPDAQGLRRFSIDLTVEDVDASPDPELPSSMTTGNAILSDFIDLTSEPDHDSDADTEAIVPHFPADGTSDPVLLNDLSISQLRRHDFVSGPIVDGRQGLFFAPSDQSSDEEEMASDYPDETGCGDEFPDIDDSSQVSDDSADDMSEISGDGQENSEESELASELASELGDEYGMDGFEEEDEDSLQRTPYDEDGDSSSSEEMNDPYVEKESSPESPPSSSPPPSANKEIDSKSAGAQTSGDSASTAYPFGLFNAARAPSPSDAAMFKSQPVLSQEPSTFRAQALGEKTGKFQYFEARENNRAVASHNDASVPMSAIRDTLAFVPDGTTAVPRDSRQTPTETGPPLAMTISTEAGDIAAKAVFEAPAPNTVQLTKSNSTEESAWSAAGEKFINNPHTEDLVSVQVNRQESPELDMTSAYTFQQSKLATGVKADHKVRRLPIEDLLAEEPRDELHMAEPKLAEKPRDRSPMPELEPTAPLVSPPLPSLREVVGTKRSFEEAFDAPELRVPSYKRADGTWAGTGACSQPMPDATPGHFQPTRTPARMSAEFVASDAVRSVEALPELAAAHGEQNDVRPSKRLRLAQAAACVALGGAAAFSYLVNSAPVF</sequence>
<evidence type="ECO:0000313" key="4">
    <source>
        <dbReference type="Proteomes" id="UP001295740"/>
    </source>
</evidence>
<dbReference type="InterPro" id="IPR051176">
    <property type="entry name" value="Cent_Immune-Sig_Mod"/>
</dbReference>
<dbReference type="PANTHER" id="PTHR15715">
    <property type="entry name" value="CENTROSOMAL PROTEIN OF 170 KDA"/>
    <property type="match status" value="1"/>
</dbReference>
<feature type="compositionally biased region" description="Pro residues" evidence="1">
    <location>
        <begin position="419"/>
        <end position="429"/>
    </location>
</feature>
<dbReference type="InterPro" id="IPR008984">
    <property type="entry name" value="SMAD_FHA_dom_sf"/>
</dbReference>
<feature type="region of interest" description="Disordered" evidence="1">
    <location>
        <begin position="653"/>
        <end position="689"/>
    </location>
</feature>
<dbReference type="PANTHER" id="PTHR15715:SF37">
    <property type="entry name" value="LD47843P"/>
    <property type="match status" value="1"/>
</dbReference>
<dbReference type="Proteomes" id="UP001295740">
    <property type="component" value="Unassembled WGS sequence"/>
</dbReference>
<organism evidence="3 4">
    <name type="scientific">Anthostomella pinea</name>
    <dbReference type="NCBI Taxonomy" id="933095"/>
    <lineage>
        <taxon>Eukaryota</taxon>
        <taxon>Fungi</taxon>
        <taxon>Dikarya</taxon>
        <taxon>Ascomycota</taxon>
        <taxon>Pezizomycotina</taxon>
        <taxon>Sordariomycetes</taxon>
        <taxon>Xylariomycetidae</taxon>
        <taxon>Xylariales</taxon>
        <taxon>Xylariaceae</taxon>
        <taxon>Anthostomella</taxon>
    </lineage>
</organism>
<name>A0AAI8VDC3_9PEZI</name>
<dbReference type="Pfam" id="PF00498">
    <property type="entry name" value="FHA"/>
    <property type="match status" value="1"/>
</dbReference>
<dbReference type="EMBL" id="CAUWAG010000004">
    <property type="protein sequence ID" value="CAJ2502482.1"/>
    <property type="molecule type" value="Genomic_DNA"/>
</dbReference>